<dbReference type="InterPro" id="IPR029787">
    <property type="entry name" value="Nucleotide_cyclase"/>
</dbReference>
<dbReference type="SUPFAM" id="SSF55073">
    <property type="entry name" value="Nucleotide cyclase"/>
    <property type="match status" value="1"/>
</dbReference>
<evidence type="ECO:0000259" key="2">
    <source>
        <dbReference type="PROSITE" id="PS50112"/>
    </source>
</evidence>
<evidence type="ECO:0000259" key="3">
    <source>
        <dbReference type="PROSITE" id="PS50887"/>
    </source>
</evidence>
<dbReference type="SMART" id="SM00267">
    <property type="entry name" value="GGDEF"/>
    <property type="match status" value="1"/>
</dbReference>
<dbReference type="NCBIfam" id="TIGR00229">
    <property type="entry name" value="sensory_box"/>
    <property type="match status" value="1"/>
</dbReference>
<name>A0A6S6WK70_9GAMM</name>
<feature type="domain" description="GGDEF" evidence="3">
    <location>
        <begin position="164"/>
        <end position="297"/>
    </location>
</feature>
<dbReference type="PANTHER" id="PTHR44757:SF2">
    <property type="entry name" value="BIOFILM ARCHITECTURE MAINTENANCE PROTEIN MBAA"/>
    <property type="match status" value="1"/>
</dbReference>
<sequence length="297" mass="33176">MPHINLQKIAALGQYMDLLLDAICVVDEQGRFVYISAGGERVFGYPPEEMIGKSMFEFIHPEDHEATRAVAAEIMAGEHKVDFKNRYIRKNGEVAYLLWSARYSAADQSRIAVARDITQQHHAAQEREQLLLRLEQLAHFDPLTGLPNRSFFYSRAEQALAHSENIAVAYIDLDRFKEINDQHGHAVGDQVLSAAAQRLRDNIRSHDTLARLGGDEFVVLFERIQNPEDAVLIANKLNESLAETIHVADGEFQIDASVGIAFAGLHGKDLEVLLQLADQAMYQAKRLGSHCAMLAAC</sequence>
<dbReference type="Proteomes" id="UP000481517">
    <property type="component" value="Unassembled WGS sequence"/>
</dbReference>
<dbReference type="NCBIfam" id="TIGR00254">
    <property type="entry name" value="GGDEF"/>
    <property type="match status" value="1"/>
</dbReference>
<dbReference type="CDD" id="cd01949">
    <property type="entry name" value="GGDEF"/>
    <property type="match status" value="1"/>
</dbReference>
<dbReference type="PROSITE" id="PS50112">
    <property type="entry name" value="PAS"/>
    <property type="match status" value="1"/>
</dbReference>
<dbReference type="PANTHER" id="PTHR44757">
    <property type="entry name" value="DIGUANYLATE CYCLASE DGCP"/>
    <property type="match status" value="1"/>
</dbReference>
<comment type="cofactor">
    <cofactor evidence="1">
        <name>Mg(2+)</name>
        <dbReference type="ChEBI" id="CHEBI:18420"/>
    </cofactor>
</comment>
<evidence type="ECO:0000256" key="1">
    <source>
        <dbReference type="ARBA" id="ARBA00001946"/>
    </source>
</evidence>
<dbReference type="FunFam" id="3.30.70.270:FF:000001">
    <property type="entry name" value="Diguanylate cyclase domain protein"/>
    <property type="match status" value="1"/>
</dbReference>
<keyword evidence="4" id="KW-0378">Hydrolase</keyword>
<dbReference type="Pfam" id="PF00990">
    <property type="entry name" value="GGDEF"/>
    <property type="match status" value="1"/>
</dbReference>
<dbReference type="SUPFAM" id="SSF55785">
    <property type="entry name" value="PYP-like sensor domain (PAS domain)"/>
    <property type="match status" value="1"/>
</dbReference>
<dbReference type="Pfam" id="PF08448">
    <property type="entry name" value="PAS_4"/>
    <property type="match status" value="1"/>
</dbReference>
<keyword evidence="5" id="KW-1185">Reference proteome</keyword>
<dbReference type="InterPro" id="IPR043128">
    <property type="entry name" value="Rev_trsase/Diguanyl_cyclase"/>
</dbReference>
<dbReference type="CDD" id="cd00130">
    <property type="entry name" value="PAS"/>
    <property type="match status" value="1"/>
</dbReference>
<evidence type="ECO:0000313" key="5">
    <source>
        <dbReference type="Proteomes" id="UP000481517"/>
    </source>
</evidence>
<dbReference type="SMART" id="SM00091">
    <property type="entry name" value="PAS"/>
    <property type="match status" value="1"/>
</dbReference>
<accession>A0A6S6WK70</accession>
<dbReference type="GO" id="GO:0071111">
    <property type="term" value="F:cyclic-guanylate-specific phosphodiesterase activity"/>
    <property type="evidence" value="ECO:0007669"/>
    <property type="project" value="UniProtKB-EC"/>
</dbReference>
<gene>
    <name evidence="4" type="primary">gmr_2</name>
    <name evidence="4" type="ORF">PSI9734_00834</name>
</gene>
<protein>
    <submittedName>
        <fullName evidence="4">Cyclic di-GMP phosphodiesterase Gmr</fullName>
        <ecNumber evidence="4">3.1.4.52</ecNumber>
    </submittedName>
</protein>
<evidence type="ECO:0000313" key="4">
    <source>
        <dbReference type="EMBL" id="CAB0150281.1"/>
    </source>
</evidence>
<dbReference type="InterPro" id="IPR035965">
    <property type="entry name" value="PAS-like_dom_sf"/>
</dbReference>
<proteinExistence type="predicted"/>
<feature type="domain" description="PAS" evidence="2">
    <location>
        <begin position="8"/>
        <end position="78"/>
    </location>
</feature>
<dbReference type="InterPro" id="IPR000014">
    <property type="entry name" value="PAS"/>
</dbReference>
<dbReference type="PROSITE" id="PS50887">
    <property type="entry name" value="GGDEF"/>
    <property type="match status" value="1"/>
</dbReference>
<dbReference type="Gene3D" id="3.30.450.20">
    <property type="entry name" value="PAS domain"/>
    <property type="match status" value="1"/>
</dbReference>
<reference evidence="4 5" key="1">
    <citation type="submission" date="2020-02" db="EMBL/GenBank/DDBJ databases">
        <authorList>
            <person name="Rodrigo-Torres L."/>
            <person name="Arahal R. D."/>
            <person name="Lucena T."/>
        </authorList>
    </citation>
    <scope>NUCLEOTIDE SEQUENCE [LARGE SCALE GENOMIC DNA]</scope>
    <source>
        <strain evidence="4 5">CECT 9734</strain>
    </source>
</reference>
<dbReference type="InterPro" id="IPR013656">
    <property type="entry name" value="PAS_4"/>
</dbReference>
<dbReference type="Gene3D" id="3.30.70.270">
    <property type="match status" value="1"/>
</dbReference>
<dbReference type="EC" id="3.1.4.52" evidence="4"/>
<dbReference type="InterPro" id="IPR000160">
    <property type="entry name" value="GGDEF_dom"/>
</dbReference>
<dbReference type="AlphaFoldDB" id="A0A6S6WK70"/>
<organism evidence="4 5">
    <name type="scientific">Pseudidiomarina piscicola</name>
    <dbReference type="NCBI Taxonomy" id="2614830"/>
    <lineage>
        <taxon>Bacteria</taxon>
        <taxon>Pseudomonadati</taxon>
        <taxon>Pseudomonadota</taxon>
        <taxon>Gammaproteobacteria</taxon>
        <taxon>Alteromonadales</taxon>
        <taxon>Idiomarinaceae</taxon>
        <taxon>Pseudidiomarina</taxon>
    </lineage>
</organism>
<dbReference type="EMBL" id="CADCXY010000001">
    <property type="protein sequence ID" value="CAB0150281.1"/>
    <property type="molecule type" value="Genomic_DNA"/>
</dbReference>
<dbReference type="InterPro" id="IPR052155">
    <property type="entry name" value="Biofilm_reg_signaling"/>
</dbReference>